<dbReference type="Pfam" id="PF16045">
    <property type="entry name" value="LisH_2"/>
    <property type="match status" value="1"/>
</dbReference>
<name>A0A5E4PRY6_9NEOP</name>
<dbReference type="EMBL" id="FZQP02000415">
    <property type="protein sequence ID" value="VVC88886.1"/>
    <property type="molecule type" value="Genomic_DNA"/>
</dbReference>
<evidence type="ECO:0000313" key="3">
    <source>
        <dbReference type="EMBL" id="VVC88886.1"/>
    </source>
</evidence>
<keyword evidence="1" id="KW-0175">Coiled coil</keyword>
<dbReference type="InterPro" id="IPR006594">
    <property type="entry name" value="LisH"/>
</dbReference>
<proteinExistence type="predicted"/>
<reference evidence="3 4" key="1">
    <citation type="submission" date="2017-07" db="EMBL/GenBank/DDBJ databases">
        <authorList>
            <person name="Talla V."/>
            <person name="Backstrom N."/>
        </authorList>
    </citation>
    <scope>NUCLEOTIDE SEQUENCE [LARGE SCALE GENOMIC DNA]</scope>
</reference>
<feature type="region of interest" description="Disordered" evidence="2">
    <location>
        <begin position="529"/>
        <end position="550"/>
    </location>
</feature>
<feature type="compositionally biased region" description="Polar residues" evidence="2">
    <location>
        <begin position="766"/>
        <end position="775"/>
    </location>
</feature>
<protein>
    <submittedName>
        <fullName evidence="3">Uncharacterized protein</fullName>
    </submittedName>
</protein>
<gene>
    <name evidence="3" type="ORF">LSINAPIS_LOCUS2147</name>
</gene>
<organism evidence="3 4">
    <name type="scientific">Leptidea sinapis</name>
    <dbReference type="NCBI Taxonomy" id="189913"/>
    <lineage>
        <taxon>Eukaryota</taxon>
        <taxon>Metazoa</taxon>
        <taxon>Ecdysozoa</taxon>
        <taxon>Arthropoda</taxon>
        <taxon>Hexapoda</taxon>
        <taxon>Insecta</taxon>
        <taxon>Pterygota</taxon>
        <taxon>Neoptera</taxon>
        <taxon>Endopterygota</taxon>
        <taxon>Lepidoptera</taxon>
        <taxon>Glossata</taxon>
        <taxon>Ditrysia</taxon>
        <taxon>Papilionoidea</taxon>
        <taxon>Pieridae</taxon>
        <taxon>Dismorphiinae</taxon>
        <taxon>Leptidea</taxon>
    </lineage>
</organism>
<feature type="region of interest" description="Disordered" evidence="2">
    <location>
        <begin position="755"/>
        <end position="775"/>
    </location>
</feature>
<feature type="compositionally biased region" description="Basic and acidic residues" evidence="2">
    <location>
        <begin position="541"/>
        <end position="550"/>
    </location>
</feature>
<evidence type="ECO:0000256" key="2">
    <source>
        <dbReference type="SAM" id="MobiDB-lite"/>
    </source>
</evidence>
<accession>A0A5E4PRY6</accession>
<feature type="coiled-coil region" evidence="1">
    <location>
        <begin position="395"/>
        <end position="461"/>
    </location>
</feature>
<feature type="coiled-coil region" evidence="1">
    <location>
        <begin position="302"/>
        <end position="365"/>
    </location>
</feature>
<evidence type="ECO:0000256" key="1">
    <source>
        <dbReference type="SAM" id="Coils"/>
    </source>
</evidence>
<dbReference type="Proteomes" id="UP000324832">
    <property type="component" value="Unassembled WGS sequence"/>
</dbReference>
<sequence>MDNNGLNEDTSKNTANKSCDETSENFQQFIYDLFEKNGILNDLRAYLRSQIVNVLKSASSGDPSPCLKNFAQRLEPTYQAINILIAEYFMKLDLSYTLSIFVSEIPLANMFFDFAKSLLKSSETFDFKVSIEEKDIWAVLNYLGVKCDSSYTNKLLSMYKSNDLPLLECIFKCVPMVDNTLPYLENDKTSEEYILSSDKSADIIDEKHRGHSERYSHRHCKHYSICKTCHSKMYRLKEKLKRKQRHFVEREKSSDHSPDVSSLMKNVSVIEKGIINEMFEQLKTVYEAEVEMIRDEHQNRLLESVNSHAAEIEKQRDELEESYKAREAELLKNVEEKKRFLWGLAKSLRQQHEHVARAMQEISDETQRLTVQEQSIKKQMQDAEELLVRRGEEMRQQITQELRVMELNLLTLKKERDTLTTEKLELEQLKMNNTNLNNPDLEDLKKDYELLKEELRMLKKYLEMVNMCPKCRKGTDDESSDANCVVNNLVMNSDCVKDRVIVSSARLNNDLKVQKNVNFNLSQEEVYREKNNHGHSTSSLHARDRHGQGCDRDECDQDCCQIRHLKEENEQLKVLARQQSDHIACLRRQQTRPQSAPIHTTYEFGSGGNSVNPCGGGEQLKAFPMARQLVLHVNHWHSLRERDIPTKVVLSRDSQRSDMHTVVMLVMKMTQTERESIAYNKKPTRIAEYKSRDKSPKSVLKEAKDKLRHKNIAKDLPAVHHRDQGPSNALREAKLRLRKLEIEAEAVHNSYQEFKRRQEERRCQNDESVSNIAHR</sequence>
<dbReference type="AlphaFoldDB" id="A0A5E4PRY6"/>
<evidence type="ECO:0000313" key="4">
    <source>
        <dbReference type="Proteomes" id="UP000324832"/>
    </source>
</evidence>
<feature type="compositionally biased region" description="Basic and acidic residues" evidence="2">
    <location>
        <begin position="755"/>
        <end position="765"/>
    </location>
</feature>
<keyword evidence="4" id="KW-1185">Reference proteome</keyword>